<dbReference type="RefSeq" id="WP_007782564.1">
    <property type="nucleotide sequence ID" value="NZ_CM001441.1"/>
</dbReference>
<proteinExistence type="predicted"/>
<evidence type="ECO:0000313" key="3">
    <source>
        <dbReference type="Proteomes" id="UP000005104"/>
    </source>
</evidence>
<dbReference type="OrthoDB" id="9794480at2"/>
<dbReference type="CDD" id="cd00077">
    <property type="entry name" value="HDc"/>
    <property type="match status" value="1"/>
</dbReference>
<protein>
    <submittedName>
        <fullName evidence="2">Putative HD superfamily hydrolase involved in NAD metabolism</fullName>
    </submittedName>
</protein>
<dbReference type="GO" id="GO:0016787">
    <property type="term" value="F:hydrolase activity"/>
    <property type="evidence" value="ECO:0007669"/>
    <property type="project" value="UniProtKB-KW"/>
</dbReference>
<keyword evidence="3" id="KW-1185">Reference proteome</keyword>
<dbReference type="Proteomes" id="UP000005104">
    <property type="component" value="Chromosome"/>
</dbReference>
<reference evidence="2 3" key="1">
    <citation type="submission" date="2011-11" db="EMBL/GenBank/DDBJ databases">
        <title>The Noncontiguous Finished genome of Desulfosporosinus youngiae DSM 17734.</title>
        <authorList>
            <consortium name="US DOE Joint Genome Institute (JGI-PGF)"/>
            <person name="Lucas S."/>
            <person name="Han J."/>
            <person name="Lapidus A."/>
            <person name="Cheng J.-F."/>
            <person name="Goodwin L."/>
            <person name="Pitluck S."/>
            <person name="Peters L."/>
            <person name="Ovchinnikova G."/>
            <person name="Lu M."/>
            <person name="Land M.L."/>
            <person name="Hauser L."/>
            <person name="Pester M."/>
            <person name="Spring S."/>
            <person name="Ollivier B."/>
            <person name="Rattei T."/>
            <person name="Klenk H.-P."/>
            <person name="Wagner M."/>
            <person name="Loy A."/>
            <person name="Woyke T.J."/>
        </authorList>
    </citation>
    <scope>NUCLEOTIDE SEQUENCE [LARGE SCALE GENOMIC DNA]</scope>
    <source>
        <strain evidence="2 3">DSM 17734</strain>
    </source>
</reference>
<feature type="domain" description="HDOD" evidence="1">
    <location>
        <begin position="24"/>
        <end position="64"/>
    </location>
</feature>
<dbReference type="HOGENOM" id="CLU_178543_0_0_9"/>
<gene>
    <name evidence="2" type="ORF">DesyoDRAFT_2081</name>
</gene>
<sequence length="76" mass="8565">MYNKYPDKDKALMVLEQAENSNPGLWKQHSEFVALACKNIAELCPNLDSNKAYILGLLHDIGRRIGIVQERHTIAG</sequence>
<evidence type="ECO:0000313" key="2">
    <source>
        <dbReference type="EMBL" id="EHQ89175.1"/>
    </source>
</evidence>
<accession>H5XU79</accession>
<dbReference type="eggNOG" id="COG2206">
    <property type="taxonomic scope" value="Bacteria"/>
</dbReference>
<organism evidence="2 3">
    <name type="scientific">Desulfosporosinus youngiae DSM 17734</name>
    <dbReference type="NCBI Taxonomy" id="768710"/>
    <lineage>
        <taxon>Bacteria</taxon>
        <taxon>Bacillati</taxon>
        <taxon>Bacillota</taxon>
        <taxon>Clostridia</taxon>
        <taxon>Eubacteriales</taxon>
        <taxon>Desulfitobacteriaceae</taxon>
        <taxon>Desulfosporosinus</taxon>
    </lineage>
</organism>
<evidence type="ECO:0000259" key="1">
    <source>
        <dbReference type="Pfam" id="PF08668"/>
    </source>
</evidence>
<keyword evidence="2" id="KW-0378">Hydrolase</keyword>
<dbReference type="SUPFAM" id="SSF109604">
    <property type="entry name" value="HD-domain/PDEase-like"/>
    <property type="match status" value="1"/>
</dbReference>
<name>H5XU79_9FIRM</name>
<dbReference type="InterPro" id="IPR003607">
    <property type="entry name" value="HD/PDEase_dom"/>
</dbReference>
<dbReference type="InterPro" id="IPR013976">
    <property type="entry name" value="HDOD"/>
</dbReference>
<dbReference type="Gene3D" id="1.10.3210.10">
    <property type="entry name" value="Hypothetical protein af1432"/>
    <property type="match status" value="1"/>
</dbReference>
<dbReference type="STRING" id="768710.DesyoDRAFT_2081"/>
<dbReference type="AlphaFoldDB" id="H5XU79"/>
<dbReference type="Pfam" id="PF08668">
    <property type="entry name" value="HDOD"/>
    <property type="match status" value="1"/>
</dbReference>
<dbReference type="EMBL" id="CM001441">
    <property type="protein sequence ID" value="EHQ89175.1"/>
    <property type="molecule type" value="Genomic_DNA"/>
</dbReference>